<gene>
    <name evidence="2" type="ORF">AVDCRST_MAG26-158</name>
</gene>
<feature type="compositionally biased region" description="Acidic residues" evidence="1">
    <location>
        <begin position="125"/>
        <end position="134"/>
    </location>
</feature>
<dbReference type="AlphaFoldDB" id="A0A6J4H197"/>
<feature type="compositionally biased region" description="Basic and acidic residues" evidence="1">
    <location>
        <begin position="1"/>
        <end position="12"/>
    </location>
</feature>
<accession>A0A6J4H197</accession>
<organism evidence="2">
    <name type="scientific">uncultured Chloroflexia bacterium</name>
    <dbReference type="NCBI Taxonomy" id="1672391"/>
    <lineage>
        <taxon>Bacteria</taxon>
        <taxon>Bacillati</taxon>
        <taxon>Chloroflexota</taxon>
        <taxon>Chloroflexia</taxon>
        <taxon>environmental samples</taxon>
    </lineage>
</organism>
<dbReference type="EMBL" id="CADCTK010000039">
    <property type="protein sequence ID" value="CAA9212304.1"/>
    <property type="molecule type" value="Genomic_DNA"/>
</dbReference>
<reference evidence="2" key="1">
    <citation type="submission" date="2020-02" db="EMBL/GenBank/DDBJ databases">
        <authorList>
            <person name="Meier V. D."/>
        </authorList>
    </citation>
    <scope>NUCLEOTIDE SEQUENCE</scope>
    <source>
        <strain evidence="2">AVDCRST_MAG26</strain>
    </source>
</reference>
<name>A0A6J4H197_9CHLR</name>
<evidence type="ECO:0000256" key="1">
    <source>
        <dbReference type="SAM" id="MobiDB-lite"/>
    </source>
</evidence>
<protein>
    <submittedName>
        <fullName evidence="2">Uncharacterized protein</fullName>
    </submittedName>
</protein>
<proteinExistence type="predicted"/>
<feature type="region of interest" description="Disordered" evidence="1">
    <location>
        <begin position="1"/>
        <end position="166"/>
    </location>
</feature>
<feature type="compositionally biased region" description="Low complexity" evidence="1">
    <location>
        <begin position="39"/>
        <end position="50"/>
    </location>
</feature>
<evidence type="ECO:0000313" key="2">
    <source>
        <dbReference type="EMBL" id="CAA9212304.1"/>
    </source>
</evidence>
<sequence length="166" mass="16801">MADQNSPKRFEETPGGQTLTPSGRRRSRSRVYGAGSGAPGMAAPGDAQGDLMQTEPYLTPDLNRDTAAGGGMSGSATSQMSRHGEGAESTGNSVRGMLSAGVSGATTTRGGQQGGIGASVFDAEPGMDDGAGSDDSERRNEEDLTLGEQFGGAMEPPDGSVSRGDR</sequence>